<dbReference type="AlphaFoldDB" id="A0A086QC95"/>
<dbReference type="EMBL" id="AEXC02001803">
    <property type="protein sequence ID" value="KFH10227.1"/>
    <property type="molecule type" value="Genomic_DNA"/>
</dbReference>
<evidence type="ECO:0000313" key="2">
    <source>
        <dbReference type="EMBL" id="KFH10227.1"/>
    </source>
</evidence>
<feature type="compositionally biased region" description="Low complexity" evidence="1">
    <location>
        <begin position="73"/>
        <end position="84"/>
    </location>
</feature>
<reference evidence="2 3" key="1">
    <citation type="submission" date="2014-04" db="EMBL/GenBank/DDBJ databases">
        <authorList>
            <person name="Sibley D."/>
            <person name="Venepally P."/>
            <person name="Karamycheva S."/>
            <person name="Hadjithomas M."/>
            <person name="Khan A."/>
            <person name="Brunk B."/>
            <person name="Roos D."/>
            <person name="Caler E."/>
            <person name="Lorenzi H."/>
        </authorList>
    </citation>
    <scope>NUCLEOTIDE SEQUENCE [LARGE SCALE GENOMIC DNA]</scope>
    <source>
        <strain evidence="2 3">MAS</strain>
    </source>
</reference>
<evidence type="ECO:0000256" key="1">
    <source>
        <dbReference type="SAM" id="MobiDB-lite"/>
    </source>
</evidence>
<dbReference type="VEuPathDB" id="ToxoDB:TGMAS_228020"/>
<accession>A0A086QC95</accession>
<gene>
    <name evidence="2" type="ORF">TGMAS_228020</name>
</gene>
<feature type="compositionally biased region" description="Polar residues" evidence="1">
    <location>
        <begin position="105"/>
        <end position="115"/>
    </location>
</feature>
<feature type="compositionally biased region" description="Basic and acidic residues" evidence="1">
    <location>
        <begin position="116"/>
        <end position="131"/>
    </location>
</feature>
<evidence type="ECO:0000313" key="3">
    <source>
        <dbReference type="Proteomes" id="UP000028821"/>
    </source>
</evidence>
<dbReference type="Proteomes" id="UP000028821">
    <property type="component" value="Unassembled WGS sequence"/>
</dbReference>
<organism evidence="2 3">
    <name type="scientific">Toxoplasma gondii MAS</name>
    <dbReference type="NCBI Taxonomy" id="943118"/>
    <lineage>
        <taxon>Eukaryota</taxon>
        <taxon>Sar</taxon>
        <taxon>Alveolata</taxon>
        <taxon>Apicomplexa</taxon>
        <taxon>Conoidasida</taxon>
        <taxon>Coccidia</taxon>
        <taxon>Eucoccidiorida</taxon>
        <taxon>Eimeriorina</taxon>
        <taxon>Sarcocystidae</taxon>
        <taxon>Toxoplasma</taxon>
    </lineage>
</organism>
<comment type="caution">
    <text evidence="2">The sequence shown here is derived from an EMBL/GenBank/DDBJ whole genome shotgun (WGS) entry which is preliminary data.</text>
</comment>
<proteinExistence type="predicted"/>
<protein>
    <submittedName>
        <fullName evidence="2">Uncharacterized protein</fullName>
    </submittedName>
</protein>
<name>A0A086QC95_TOXGO</name>
<sequence>MHTNQQKDVISSPCTGCTSSVASKSSVAETFVTACPTQQSGAYRYSRCQSLQATSSCSLSLSLLTVGGGGAAGARRSGPASPRSEQTQRNALHARAQEELGRVRTATTARGFNSPRTEREARGCGVEREAGDASETTPVHLEFAQECLDARDALERSLVAFRHAQKQSGCGWGEIREKKSHLVPRENAALCPSLAERHTQCRCMQLCNSSVRRLVAEWKGSFSKRETFSRSPCVTEKTACLRMRISAFRKPSTFLDKFVACVTGKAADCCAVSLSRALLWRDLTCVAP</sequence>
<feature type="region of interest" description="Disordered" evidence="1">
    <location>
        <begin position="68"/>
        <end position="131"/>
    </location>
</feature>